<comment type="caution">
    <text evidence="3">The sequence shown here is derived from an EMBL/GenBank/DDBJ whole genome shotgun (WGS) entry which is preliminary data.</text>
</comment>
<organism evidence="3 4">
    <name type="scientific">Rhizobium alvei</name>
    <dbReference type="NCBI Taxonomy" id="1132659"/>
    <lineage>
        <taxon>Bacteria</taxon>
        <taxon>Pseudomonadati</taxon>
        <taxon>Pseudomonadota</taxon>
        <taxon>Alphaproteobacteria</taxon>
        <taxon>Hyphomicrobiales</taxon>
        <taxon>Rhizobiaceae</taxon>
        <taxon>Rhizobium/Agrobacterium group</taxon>
        <taxon>Rhizobium</taxon>
    </lineage>
</organism>
<keyword evidence="4" id="KW-1185">Reference proteome</keyword>
<protein>
    <submittedName>
        <fullName evidence="3">XRE family transcriptional regulator</fullName>
    </submittedName>
</protein>
<dbReference type="SMART" id="SM00530">
    <property type="entry name" value="HTH_XRE"/>
    <property type="match status" value="1"/>
</dbReference>
<dbReference type="SUPFAM" id="SSF51182">
    <property type="entry name" value="RmlC-like cupins"/>
    <property type="match status" value="1"/>
</dbReference>
<dbReference type="RefSeq" id="WP_354542241.1">
    <property type="nucleotide sequence ID" value="NZ_JBEPMS010000004.1"/>
</dbReference>
<dbReference type="InterPro" id="IPR014710">
    <property type="entry name" value="RmlC-like_jellyroll"/>
</dbReference>
<reference evidence="3" key="2">
    <citation type="submission" date="2023-07" db="EMBL/GenBank/DDBJ databases">
        <authorList>
            <person name="Shen H."/>
        </authorList>
    </citation>
    <scope>NUCLEOTIDE SEQUENCE</scope>
    <source>
        <strain evidence="3">TNR-22</strain>
    </source>
</reference>
<dbReference type="Gene3D" id="2.60.120.10">
    <property type="entry name" value="Jelly Rolls"/>
    <property type="match status" value="1"/>
</dbReference>
<dbReference type="SUPFAM" id="SSF47413">
    <property type="entry name" value="lambda repressor-like DNA-binding domains"/>
    <property type="match status" value="1"/>
</dbReference>
<sequence length="174" mass="19196">MRLKKLRNDAGLSLDELAERSGISRATLSRLENGEVSPTAHVLGRLCPVYSLPMSRLISMVEQDFVPLVRPADQWLWSDPATGFRRRSISPPSNSLAGEVIACELDPGVVIDYPAPARRGLEHHLLMQAGRLEMTVDGQIHALEAGDCLRYQLNGPTRFEAGRESGACYLLFIV</sequence>
<dbReference type="PANTHER" id="PTHR46797:SF10">
    <property type="entry name" value="BLR1115 PROTEIN"/>
    <property type="match status" value="1"/>
</dbReference>
<dbReference type="InterPro" id="IPR010982">
    <property type="entry name" value="Lambda_DNA-bd_dom_sf"/>
</dbReference>
<dbReference type="InterPro" id="IPR001387">
    <property type="entry name" value="Cro/C1-type_HTH"/>
</dbReference>
<dbReference type="CDD" id="cd02209">
    <property type="entry name" value="cupin_XRE_C"/>
    <property type="match status" value="1"/>
</dbReference>
<evidence type="ECO:0000256" key="1">
    <source>
        <dbReference type="ARBA" id="ARBA00023125"/>
    </source>
</evidence>
<reference evidence="3" key="1">
    <citation type="journal article" date="2015" name="Int. J. Syst. Evol. Microbiol.">
        <title>Rhizobium alvei sp. nov., isolated from a freshwater river.</title>
        <authorList>
            <person name="Sheu S.Y."/>
            <person name="Huang H.W."/>
            <person name="Young C.C."/>
            <person name="Chen W.M."/>
        </authorList>
    </citation>
    <scope>NUCLEOTIDE SEQUENCE</scope>
    <source>
        <strain evidence="3">TNR-22</strain>
    </source>
</reference>
<feature type="domain" description="HTH cro/C1-type" evidence="2">
    <location>
        <begin position="3"/>
        <end position="57"/>
    </location>
</feature>
<dbReference type="Proteomes" id="UP001174932">
    <property type="component" value="Unassembled WGS sequence"/>
</dbReference>
<dbReference type="InterPro" id="IPR050807">
    <property type="entry name" value="TransReg_Diox_bact_type"/>
</dbReference>
<evidence type="ECO:0000259" key="2">
    <source>
        <dbReference type="PROSITE" id="PS50943"/>
    </source>
</evidence>
<accession>A0ABT8YN54</accession>
<keyword evidence="1" id="KW-0238">DNA-binding</keyword>
<dbReference type="PANTHER" id="PTHR46797">
    <property type="entry name" value="HTH-TYPE TRANSCRIPTIONAL REGULATOR"/>
    <property type="match status" value="1"/>
</dbReference>
<gene>
    <name evidence="3" type="ORF">Q4481_14450</name>
</gene>
<evidence type="ECO:0000313" key="4">
    <source>
        <dbReference type="Proteomes" id="UP001174932"/>
    </source>
</evidence>
<dbReference type="Pfam" id="PF13560">
    <property type="entry name" value="HTH_31"/>
    <property type="match status" value="1"/>
</dbReference>
<dbReference type="PROSITE" id="PS50943">
    <property type="entry name" value="HTH_CROC1"/>
    <property type="match status" value="1"/>
</dbReference>
<dbReference type="EMBL" id="JAUOZU010000009">
    <property type="protein sequence ID" value="MDO6965165.1"/>
    <property type="molecule type" value="Genomic_DNA"/>
</dbReference>
<dbReference type="CDD" id="cd00093">
    <property type="entry name" value="HTH_XRE"/>
    <property type="match status" value="1"/>
</dbReference>
<name>A0ABT8YN54_9HYPH</name>
<dbReference type="InterPro" id="IPR011051">
    <property type="entry name" value="RmlC_Cupin_sf"/>
</dbReference>
<proteinExistence type="predicted"/>
<evidence type="ECO:0000313" key="3">
    <source>
        <dbReference type="EMBL" id="MDO6965165.1"/>
    </source>
</evidence>
<dbReference type="Gene3D" id="1.10.260.40">
    <property type="entry name" value="lambda repressor-like DNA-binding domains"/>
    <property type="match status" value="1"/>
</dbReference>